<sequence length="227" mass="25866">MQHSSSASHKKHEAVKIPLITEPKKKDEKPQEVPEKKYPFRGFGGFGPQSASTETTQGEQDFAKLIHSRYIDKEAILLSALEEYKKVGYKRTLCKITLMIFLCIGLIAFTVVSIGCWSEHLELTEHLNVYDGRYQKLRMPNNTIFEMDCPMVGLIGKYWSPSSAHLDLFGKIISIVAIRKLMQLIVRLYRCIRLKTTTVEEAKKNVDETQKDLNGLAESIIETLCEV</sequence>
<organism evidence="4 5">
    <name type="scientific">Caenorhabditis bovis</name>
    <dbReference type="NCBI Taxonomy" id="2654633"/>
    <lineage>
        <taxon>Eukaryota</taxon>
        <taxon>Metazoa</taxon>
        <taxon>Ecdysozoa</taxon>
        <taxon>Nematoda</taxon>
        <taxon>Chromadorea</taxon>
        <taxon>Rhabditida</taxon>
        <taxon>Rhabditina</taxon>
        <taxon>Rhabditomorpha</taxon>
        <taxon>Rhabditoidea</taxon>
        <taxon>Rhabditidae</taxon>
        <taxon>Peloderinae</taxon>
        <taxon>Caenorhabditis</taxon>
    </lineage>
</organism>
<comment type="caution">
    <text evidence="4">The sequence shown here is derived from an EMBL/GenBank/DDBJ whole genome shotgun (WGS) entry which is preliminary data.</text>
</comment>
<proteinExistence type="predicted"/>
<feature type="compositionally biased region" description="Basic and acidic residues" evidence="2">
    <location>
        <begin position="22"/>
        <end position="38"/>
    </location>
</feature>
<dbReference type="EMBL" id="CADEPM010000005">
    <property type="protein sequence ID" value="CAB3405771.1"/>
    <property type="molecule type" value="Genomic_DNA"/>
</dbReference>
<keyword evidence="1" id="KW-0175">Coiled coil</keyword>
<dbReference type="OrthoDB" id="5820246at2759"/>
<evidence type="ECO:0000256" key="1">
    <source>
        <dbReference type="SAM" id="Coils"/>
    </source>
</evidence>
<evidence type="ECO:0000313" key="4">
    <source>
        <dbReference type="EMBL" id="CAB3405771.1"/>
    </source>
</evidence>
<name>A0A8S1EWF4_9PELO</name>
<protein>
    <submittedName>
        <fullName evidence="4">Uncharacterized protein</fullName>
    </submittedName>
</protein>
<keyword evidence="3" id="KW-1133">Transmembrane helix</keyword>
<keyword evidence="3" id="KW-0812">Transmembrane</keyword>
<reference evidence="4 5" key="1">
    <citation type="submission" date="2020-04" db="EMBL/GenBank/DDBJ databases">
        <authorList>
            <person name="Laetsch R D."/>
            <person name="Stevens L."/>
            <person name="Kumar S."/>
            <person name="Blaxter L. M."/>
        </authorList>
    </citation>
    <scope>NUCLEOTIDE SEQUENCE [LARGE SCALE GENOMIC DNA]</scope>
</reference>
<feature type="region of interest" description="Disordered" evidence="2">
    <location>
        <begin position="1"/>
        <end position="39"/>
    </location>
</feature>
<gene>
    <name evidence="4" type="ORF">CBOVIS_LOCUS7929</name>
</gene>
<feature type="transmembrane region" description="Helical" evidence="3">
    <location>
        <begin position="93"/>
        <end position="114"/>
    </location>
</feature>
<accession>A0A8S1EWF4</accession>
<dbReference type="Proteomes" id="UP000494206">
    <property type="component" value="Unassembled WGS sequence"/>
</dbReference>
<keyword evidence="5" id="KW-1185">Reference proteome</keyword>
<dbReference type="AlphaFoldDB" id="A0A8S1EWF4"/>
<keyword evidence="3" id="KW-0472">Membrane</keyword>
<feature type="coiled-coil region" evidence="1">
    <location>
        <begin position="192"/>
        <end position="219"/>
    </location>
</feature>
<evidence type="ECO:0000256" key="2">
    <source>
        <dbReference type="SAM" id="MobiDB-lite"/>
    </source>
</evidence>
<evidence type="ECO:0000256" key="3">
    <source>
        <dbReference type="SAM" id="Phobius"/>
    </source>
</evidence>
<evidence type="ECO:0000313" key="5">
    <source>
        <dbReference type="Proteomes" id="UP000494206"/>
    </source>
</evidence>